<dbReference type="GO" id="GO:0008270">
    <property type="term" value="F:zinc ion binding"/>
    <property type="evidence" value="ECO:0007669"/>
    <property type="project" value="UniProtKB-KW"/>
</dbReference>
<dbReference type="PROSITE" id="PS50280">
    <property type="entry name" value="SET"/>
    <property type="match status" value="1"/>
</dbReference>
<evidence type="ECO:0000256" key="2">
    <source>
        <dbReference type="ARBA" id="ARBA00022771"/>
    </source>
</evidence>
<reference evidence="7" key="2">
    <citation type="submission" date="2021-04" db="EMBL/GenBank/DDBJ databases">
        <authorList>
            <person name="Podell S."/>
        </authorList>
    </citation>
    <scope>NUCLEOTIDE SEQUENCE</scope>
    <source>
        <strain evidence="7">Hildebrandi</strain>
    </source>
</reference>
<keyword evidence="3" id="KW-0862">Zinc</keyword>
<accession>A0A9K3PME4</accession>
<dbReference type="Proteomes" id="UP000693970">
    <property type="component" value="Unassembled WGS sequence"/>
</dbReference>
<dbReference type="OrthoDB" id="265717at2759"/>
<proteinExistence type="predicted"/>
<evidence type="ECO:0000313" key="8">
    <source>
        <dbReference type="Proteomes" id="UP000693970"/>
    </source>
</evidence>
<keyword evidence="7" id="KW-0489">Methyltransferase</keyword>
<comment type="caution">
    <text evidence="7">The sequence shown here is derived from an EMBL/GenBank/DDBJ whole genome shotgun (WGS) entry which is preliminary data.</text>
</comment>
<name>A0A9K3PME4_9STRA</name>
<evidence type="ECO:0000256" key="1">
    <source>
        <dbReference type="ARBA" id="ARBA00022723"/>
    </source>
</evidence>
<dbReference type="InterPro" id="IPR001214">
    <property type="entry name" value="SET_dom"/>
</dbReference>
<dbReference type="EMBL" id="JAGRRH010000018">
    <property type="protein sequence ID" value="KAG7350354.1"/>
    <property type="molecule type" value="Genomic_DNA"/>
</dbReference>
<evidence type="ECO:0000256" key="4">
    <source>
        <dbReference type="PROSITE-ProRule" id="PRU00134"/>
    </source>
</evidence>
<feature type="domain" description="SET" evidence="5">
    <location>
        <begin position="1"/>
        <end position="302"/>
    </location>
</feature>
<evidence type="ECO:0000259" key="5">
    <source>
        <dbReference type="PROSITE" id="PS50280"/>
    </source>
</evidence>
<dbReference type="InterPro" id="IPR002893">
    <property type="entry name" value="Znf_MYND"/>
</dbReference>
<dbReference type="PANTHER" id="PTHR12197">
    <property type="entry name" value="HISTONE-LYSINE N-METHYLTRANSFERASE SMYD"/>
    <property type="match status" value="1"/>
</dbReference>
<dbReference type="InterPro" id="IPR050869">
    <property type="entry name" value="H3K4_H4K5_MeTrfase"/>
</dbReference>
<dbReference type="SMART" id="SM00317">
    <property type="entry name" value="SET"/>
    <property type="match status" value="1"/>
</dbReference>
<keyword evidence="7" id="KW-0808">Transferase</keyword>
<keyword evidence="2 4" id="KW-0863">Zinc-finger</keyword>
<organism evidence="7 8">
    <name type="scientific">Nitzschia inconspicua</name>
    <dbReference type="NCBI Taxonomy" id="303405"/>
    <lineage>
        <taxon>Eukaryota</taxon>
        <taxon>Sar</taxon>
        <taxon>Stramenopiles</taxon>
        <taxon>Ochrophyta</taxon>
        <taxon>Bacillariophyta</taxon>
        <taxon>Bacillariophyceae</taxon>
        <taxon>Bacillariophycidae</taxon>
        <taxon>Bacillariales</taxon>
        <taxon>Bacillariaceae</taxon>
        <taxon>Nitzschia</taxon>
    </lineage>
</organism>
<dbReference type="Pfam" id="PF01753">
    <property type="entry name" value="zf-MYND"/>
    <property type="match status" value="1"/>
</dbReference>
<dbReference type="PROSITE" id="PS50865">
    <property type="entry name" value="ZF_MYND_2"/>
    <property type="match status" value="1"/>
</dbReference>
<dbReference type="Pfam" id="PF00856">
    <property type="entry name" value="SET"/>
    <property type="match status" value="1"/>
</dbReference>
<dbReference type="PANTHER" id="PTHR12197:SF251">
    <property type="entry name" value="EG:BACR7C10.4 PROTEIN"/>
    <property type="match status" value="1"/>
</dbReference>
<protein>
    <submittedName>
        <fullName evidence="7">SET methyltransferase domain containing protein</fullName>
    </submittedName>
</protein>
<keyword evidence="8" id="KW-1185">Reference proteome</keyword>
<sequence>MVLNEIHCCLPEAVEARLCGIGDRRAFASRAIREGEVILQNQPLAYALLGDHHLERCAYCLSTAVATNGVDPNPKLLRCSRCQQARYCSRDCQKLDFPYHKIECQESNLLYGKDDETTMFAPDLLDNNNDARLLVRTFLACQKHPERCFVSKDNASFLSTCCGSEHFQNLAMTDNDEHHGIVVDNYGRDQANRASKAIWDQRRALQKTSTTSHAKPIPNRLSDLRDLMEQDLKRFRCNNFGITDSLVRVCASGVYPLGALLNHSCTPNCLLRYAFGKHRSPYIQVVAACDIQQGEELTHSYTELVAPTNSRRAKLKSLYGFNCQCPRCDPTGNDTRCFFQLPATYKTMKSTDLVRWILQHYNPFVEGTDRVERMTSLQIEQIVKPLSDSHAIKVAQHNLETAQLCLVNGSIQNELKALQEAVKVLEQASELDEPSPLGAISSPELYKARGDRLGSLIVAGEWAEAVNECEYIVAFLCLALHNVTNHALMGLQLFTLGDLYESNGCLSEAKLVFQWAYKVLHVSHGPDNDMTKILIEKGN</sequence>
<evidence type="ECO:0000256" key="3">
    <source>
        <dbReference type="ARBA" id="ARBA00022833"/>
    </source>
</evidence>
<dbReference type="GO" id="GO:0005634">
    <property type="term" value="C:nucleus"/>
    <property type="evidence" value="ECO:0007669"/>
    <property type="project" value="TreeGrafter"/>
</dbReference>
<keyword evidence="1" id="KW-0479">Metal-binding</keyword>
<dbReference type="AlphaFoldDB" id="A0A9K3PME4"/>
<dbReference type="GO" id="GO:0032259">
    <property type="term" value="P:methylation"/>
    <property type="evidence" value="ECO:0007669"/>
    <property type="project" value="UniProtKB-KW"/>
</dbReference>
<evidence type="ECO:0000259" key="6">
    <source>
        <dbReference type="PROSITE" id="PS50865"/>
    </source>
</evidence>
<dbReference type="CDD" id="cd20071">
    <property type="entry name" value="SET_SMYD"/>
    <property type="match status" value="1"/>
</dbReference>
<evidence type="ECO:0000313" key="7">
    <source>
        <dbReference type="EMBL" id="KAG7350354.1"/>
    </source>
</evidence>
<feature type="domain" description="MYND-type" evidence="6">
    <location>
        <begin position="57"/>
        <end position="104"/>
    </location>
</feature>
<gene>
    <name evidence="7" type="ORF">IV203_009714</name>
</gene>
<reference evidence="7" key="1">
    <citation type="journal article" date="2021" name="Sci. Rep.">
        <title>Diploid genomic architecture of Nitzschia inconspicua, an elite biomass production diatom.</title>
        <authorList>
            <person name="Oliver A."/>
            <person name="Podell S."/>
            <person name="Pinowska A."/>
            <person name="Traller J.C."/>
            <person name="Smith S.R."/>
            <person name="McClure R."/>
            <person name="Beliaev A."/>
            <person name="Bohutskyi P."/>
            <person name="Hill E.A."/>
            <person name="Rabines A."/>
            <person name="Zheng H."/>
            <person name="Allen L.Z."/>
            <person name="Kuo A."/>
            <person name="Grigoriev I.V."/>
            <person name="Allen A.E."/>
            <person name="Hazlebeck D."/>
            <person name="Allen E.E."/>
        </authorList>
    </citation>
    <scope>NUCLEOTIDE SEQUENCE</scope>
    <source>
        <strain evidence="7">Hildebrandi</strain>
    </source>
</reference>
<dbReference type="GO" id="GO:0008168">
    <property type="term" value="F:methyltransferase activity"/>
    <property type="evidence" value="ECO:0007669"/>
    <property type="project" value="UniProtKB-KW"/>
</dbReference>